<evidence type="ECO:0000313" key="1">
    <source>
        <dbReference type="EMBL" id="THF79916.1"/>
    </source>
</evidence>
<keyword evidence="2" id="KW-1185">Reference proteome</keyword>
<evidence type="ECO:0000313" key="2">
    <source>
        <dbReference type="Proteomes" id="UP000310636"/>
    </source>
</evidence>
<sequence>MTADFIRKITLAQLDDGEVGRFYTKISIHGDKSGSSWRMYAKNHIKRRDSPSIQVDECEKSYKIAKAAGSDRRRVFPAHSSPERAEEEA</sequence>
<name>A0A4S4BXQ8_9BACL</name>
<accession>A0A4S4BXQ8</accession>
<reference evidence="1 2" key="1">
    <citation type="submission" date="2019-04" db="EMBL/GenBank/DDBJ databases">
        <title>Cohnella sp. nov. isolated from preserved vegetables.</title>
        <authorList>
            <person name="Lin S.-Y."/>
            <person name="Hung M.-H."/>
            <person name="Young C.-C."/>
        </authorList>
    </citation>
    <scope>NUCLEOTIDE SEQUENCE [LARGE SCALE GENOMIC DNA]</scope>
    <source>
        <strain evidence="1 2">CC-MHH1044</strain>
    </source>
</reference>
<proteinExistence type="predicted"/>
<gene>
    <name evidence="1" type="ORF">E6C55_11325</name>
</gene>
<protein>
    <submittedName>
        <fullName evidence="1">Uncharacterized protein</fullName>
    </submittedName>
</protein>
<dbReference type="EMBL" id="SSOB01000012">
    <property type="protein sequence ID" value="THF79916.1"/>
    <property type="molecule type" value="Genomic_DNA"/>
</dbReference>
<organism evidence="1 2">
    <name type="scientific">Cohnella fermenti</name>
    <dbReference type="NCBI Taxonomy" id="2565925"/>
    <lineage>
        <taxon>Bacteria</taxon>
        <taxon>Bacillati</taxon>
        <taxon>Bacillota</taxon>
        <taxon>Bacilli</taxon>
        <taxon>Bacillales</taxon>
        <taxon>Paenibacillaceae</taxon>
        <taxon>Cohnella</taxon>
    </lineage>
</organism>
<comment type="caution">
    <text evidence="1">The sequence shown here is derived from an EMBL/GenBank/DDBJ whole genome shotgun (WGS) entry which is preliminary data.</text>
</comment>
<dbReference type="Proteomes" id="UP000310636">
    <property type="component" value="Unassembled WGS sequence"/>
</dbReference>
<dbReference type="RefSeq" id="WP_136369905.1">
    <property type="nucleotide sequence ID" value="NZ_SSOB01000012.1"/>
</dbReference>
<dbReference type="AlphaFoldDB" id="A0A4S4BXQ8"/>